<dbReference type="Proteomes" id="UP001460270">
    <property type="component" value="Unassembled WGS sequence"/>
</dbReference>
<reference evidence="4" key="1">
    <citation type="submission" date="2024-04" db="EMBL/GenBank/DDBJ databases">
        <title>Salinicola lusitanus LLJ914,a marine bacterium isolated from the Okinawa Trough.</title>
        <authorList>
            <person name="Li J."/>
        </authorList>
    </citation>
    <scope>NUCLEOTIDE SEQUENCE [LARGE SCALE GENOMIC DNA]</scope>
</reference>
<feature type="compositionally biased region" description="Basic and acidic residues" evidence="2">
    <location>
        <begin position="1"/>
        <end position="13"/>
    </location>
</feature>
<accession>A0AAW0PCY7</accession>
<proteinExistence type="predicted"/>
<gene>
    <name evidence="3" type="ORF">WMY93_007439</name>
</gene>
<feature type="compositionally biased region" description="Low complexity" evidence="2">
    <location>
        <begin position="44"/>
        <end position="56"/>
    </location>
</feature>
<protein>
    <submittedName>
        <fullName evidence="3">Uncharacterized protein</fullName>
    </submittedName>
</protein>
<feature type="compositionally biased region" description="Basic and acidic residues" evidence="2">
    <location>
        <begin position="62"/>
        <end position="71"/>
    </location>
</feature>
<evidence type="ECO:0000313" key="4">
    <source>
        <dbReference type="Proteomes" id="UP001460270"/>
    </source>
</evidence>
<dbReference type="AlphaFoldDB" id="A0AAW0PCY7"/>
<keyword evidence="1" id="KW-0175">Coiled coil</keyword>
<evidence type="ECO:0000256" key="1">
    <source>
        <dbReference type="SAM" id="Coils"/>
    </source>
</evidence>
<name>A0AAW0PCY7_9GOBI</name>
<feature type="region of interest" description="Disordered" evidence="2">
    <location>
        <begin position="1"/>
        <end position="71"/>
    </location>
</feature>
<feature type="compositionally biased region" description="Polar residues" evidence="2">
    <location>
        <begin position="14"/>
        <end position="30"/>
    </location>
</feature>
<organism evidence="3 4">
    <name type="scientific">Mugilogobius chulae</name>
    <name type="common">yellowstripe goby</name>
    <dbReference type="NCBI Taxonomy" id="88201"/>
    <lineage>
        <taxon>Eukaryota</taxon>
        <taxon>Metazoa</taxon>
        <taxon>Chordata</taxon>
        <taxon>Craniata</taxon>
        <taxon>Vertebrata</taxon>
        <taxon>Euteleostomi</taxon>
        <taxon>Actinopterygii</taxon>
        <taxon>Neopterygii</taxon>
        <taxon>Teleostei</taxon>
        <taxon>Neoteleostei</taxon>
        <taxon>Acanthomorphata</taxon>
        <taxon>Gobiaria</taxon>
        <taxon>Gobiiformes</taxon>
        <taxon>Gobioidei</taxon>
        <taxon>Gobiidae</taxon>
        <taxon>Gobionellinae</taxon>
        <taxon>Mugilogobius</taxon>
    </lineage>
</organism>
<evidence type="ECO:0000313" key="3">
    <source>
        <dbReference type="EMBL" id="KAK7925129.1"/>
    </source>
</evidence>
<feature type="coiled-coil region" evidence="1">
    <location>
        <begin position="96"/>
        <end position="144"/>
    </location>
</feature>
<comment type="caution">
    <text evidence="3">The sequence shown here is derived from an EMBL/GenBank/DDBJ whole genome shotgun (WGS) entry which is preliminary data.</text>
</comment>
<sequence length="162" mass="18197">MPKTENKRKDREGSSTSLKDLHNYANTSTPAVVEAPMEAADFALSPLPESPLQSPLTKKGKPASDHDDPDDRIVTKLSAIIIARGDALEKAVTMKIEGLKKTIDFVCEEVKDIKKRVKDAEAKAKMEEQRVASCETRIAELERYSRRWNLKLAGFRRATKRM</sequence>
<keyword evidence="4" id="KW-1185">Reference proteome</keyword>
<evidence type="ECO:0000256" key="2">
    <source>
        <dbReference type="SAM" id="MobiDB-lite"/>
    </source>
</evidence>
<dbReference type="EMBL" id="JBBPFD010000005">
    <property type="protein sequence ID" value="KAK7925129.1"/>
    <property type="molecule type" value="Genomic_DNA"/>
</dbReference>